<feature type="transmembrane region" description="Helical" evidence="1">
    <location>
        <begin position="113"/>
        <end position="132"/>
    </location>
</feature>
<evidence type="ECO:0000256" key="1">
    <source>
        <dbReference type="SAM" id="Phobius"/>
    </source>
</evidence>
<dbReference type="InterPro" id="IPR019251">
    <property type="entry name" value="DUF2231_TM"/>
</dbReference>
<keyword evidence="1" id="KW-0472">Membrane</keyword>
<dbReference type="Pfam" id="PF09990">
    <property type="entry name" value="DUF2231"/>
    <property type="match status" value="1"/>
</dbReference>
<reference evidence="4" key="1">
    <citation type="journal article" date="2019" name="Int. J. Syst. Evol. Microbiol.">
        <title>The Global Catalogue of Microorganisms (GCM) 10K type strain sequencing project: providing services to taxonomists for standard genome sequencing and annotation.</title>
        <authorList>
            <consortium name="The Broad Institute Genomics Platform"/>
            <consortium name="The Broad Institute Genome Sequencing Center for Infectious Disease"/>
            <person name="Wu L."/>
            <person name="Ma J."/>
        </authorList>
    </citation>
    <scope>NUCLEOTIDE SEQUENCE [LARGE SCALE GENOMIC DNA]</scope>
    <source>
        <strain evidence="4">CCUG 55608</strain>
    </source>
</reference>
<evidence type="ECO:0000259" key="2">
    <source>
        <dbReference type="Pfam" id="PF09990"/>
    </source>
</evidence>
<feature type="transmembrane region" description="Helical" evidence="1">
    <location>
        <begin position="82"/>
        <end position="101"/>
    </location>
</feature>
<dbReference type="RefSeq" id="WP_265989357.1">
    <property type="nucleotide sequence ID" value="NZ_CP110973.1"/>
</dbReference>
<feature type="transmembrane region" description="Helical" evidence="1">
    <location>
        <begin position="47"/>
        <end position="70"/>
    </location>
</feature>
<dbReference type="Proteomes" id="UP001597116">
    <property type="component" value="Unassembled WGS sequence"/>
</dbReference>
<feature type="domain" description="DUF2231" evidence="2">
    <location>
        <begin position="9"/>
        <end position="144"/>
    </location>
</feature>
<accession>A0ABW3Q7F6</accession>
<proteinExistence type="predicted"/>
<name>A0ABW3Q7F6_9BACT</name>
<gene>
    <name evidence="3" type="ORF">ACFQ4C_05580</name>
</gene>
<comment type="caution">
    <text evidence="3">The sequence shown here is derived from an EMBL/GenBank/DDBJ whole genome shotgun (WGS) entry which is preliminary data.</text>
</comment>
<protein>
    <submittedName>
        <fullName evidence="3">DUF2231 domain-containing protein</fullName>
    </submittedName>
</protein>
<dbReference type="EMBL" id="JBHTLP010000002">
    <property type="protein sequence ID" value="MFD1140565.1"/>
    <property type="molecule type" value="Genomic_DNA"/>
</dbReference>
<keyword evidence="4" id="KW-1185">Reference proteome</keyword>
<organism evidence="3 4">
    <name type="scientific">Larkinella insperata</name>
    <dbReference type="NCBI Taxonomy" id="332158"/>
    <lineage>
        <taxon>Bacteria</taxon>
        <taxon>Pseudomonadati</taxon>
        <taxon>Bacteroidota</taxon>
        <taxon>Cytophagia</taxon>
        <taxon>Cytophagales</taxon>
        <taxon>Spirosomataceae</taxon>
        <taxon>Larkinella</taxon>
    </lineage>
</organism>
<evidence type="ECO:0000313" key="3">
    <source>
        <dbReference type="EMBL" id="MFD1140565.1"/>
    </source>
</evidence>
<feature type="transmembrane region" description="Helical" evidence="1">
    <location>
        <begin position="12"/>
        <end position="35"/>
    </location>
</feature>
<sequence length="175" mass="18498">MESKAKVLGHPAHPILIVFPLGLLATSVIFSLIYLFTDNDTMSVVSYWMTVAGILGGLVAAVPGVVDWIAIPSGTRAKRVGAIHGLGNVVVLVLFVLSWLLRRDEPSYVPSTLALIISLLAFVIAGVTGWLGGELVDRLGVGVDRHANLNAPNALTVRHVPESEVSPSGPHSHSL</sequence>
<keyword evidence="1" id="KW-1133">Transmembrane helix</keyword>
<evidence type="ECO:0000313" key="4">
    <source>
        <dbReference type="Proteomes" id="UP001597116"/>
    </source>
</evidence>
<keyword evidence="1" id="KW-0812">Transmembrane</keyword>